<organism evidence="2">
    <name type="scientific">Morchella brunnea</name>
    <dbReference type="NCBI Taxonomy" id="1174671"/>
    <lineage>
        <taxon>Eukaryota</taxon>
        <taxon>Fungi</taxon>
        <taxon>Dikarya</taxon>
        <taxon>Ascomycota</taxon>
        <taxon>Pezizomycotina</taxon>
        <taxon>Pezizomycetes</taxon>
        <taxon>Pezizales</taxon>
        <taxon>Morchellaceae</taxon>
        <taxon>Morchella</taxon>
    </lineage>
</organism>
<geneLocation type="mitochondrion" evidence="2"/>
<protein>
    <submittedName>
        <fullName evidence="2">Uncharacterized protein</fullName>
    </submittedName>
</protein>
<dbReference type="RefSeq" id="YP_010218669.1">
    <property type="nucleotide sequence ID" value="NC_058917.1"/>
</dbReference>
<keyword evidence="1" id="KW-1133">Transmembrane helix</keyword>
<dbReference type="GeneID" id="68665101"/>
<keyword evidence="1" id="KW-0472">Membrane</keyword>
<evidence type="ECO:0000313" key="2">
    <source>
        <dbReference type="EMBL" id="UBU98376.1"/>
    </source>
</evidence>
<accession>A0A8K1I7N2</accession>
<dbReference type="AlphaFoldDB" id="A0A8K1I7N2"/>
<name>A0A8K1I7N2_9PEZI</name>
<gene>
    <name evidence="2" type="primary">orf125A</name>
</gene>
<proteinExistence type="predicted"/>
<reference evidence="2" key="1">
    <citation type="submission" date="2021-01" db="EMBL/GenBank/DDBJ databases">
        <authorList>
            <person name="Sun H.-H."/>
            <person name="Zhang S."/>
            <person name="Zhang Y.-J."/>
        </authorList>
    </citation>
    <scope>NUCLEOTIDE SEQUENCE</scope>
    <source>
        <strain evidence="2">CMM1</strain>
    </source>
</reference>
<feature type="transmembrane region" description="Helical" evidence="1">
    <location>
        <begin position="73"/>
        <end position="94"/>
    </location>
</feature>
<keyword evidence="2" id="KW-0496">Mitochondrion</keyword>
<keyword evidence="1" id="KW-0812">Transmembrane</keyword>
<sequence>MWLNGGRTCKRLYRASSEHRSTYFNTSHWCLTWSRALVFCLPFLQSGITHNWYPNKTPPLHLTTTRVVVGWRGGALVTVVLTPISLVLINKIVLPIGNHLRSFHLYFTRLAIWHAASILSNVGSF</sequence>
<evidence type="ECO:0000256" key="1">
    <source>
        <dbReference type="SAM" id="Phobius"/>
    </source>
</evidence>
<dbReference type="EMBL" id="MW538937">
    <property type="protein sequence ID" value="UBU98376.1"/>
    <property type="molecule type" value="Genomic_DNA"/>
</dbReference>
<feature type="transmembrane region" description="Helical" evidence="1">
    <location>
        <begin position="36"/>
        <end position="53"/>
    </location>
</feature>